<dbReference type="GO" id="GO:0044877">
    <property type="term" value="F:protein-containing complex binding"/>
    <property type="evidence" value="ECO:0007669"/>
    <property type="project" value="TreeGrafter"/>
</dbReference>
<keyword evidence="3" id="KW-1185">Reference proteome</keyword>
<accession>A0A3S5D3B9</accession>
<evidence type="ECO:0000313" key="3">
    <source>
        <dbReference type="Proteomes" id="UP000268844"/>
    </source>
</evidence>
<gene>
    <name evidence="2" type="primary">rmlD</name>
    <name evidence="2" type="ORF">DEVEQU_01407</name>
</gene>
<dbReference type="PANTHER" id="PTHR12126:SF11">
    <property type="entry name" value="NADH DEHYDROGENASE [UBIQUINONE] 1 ALPHA SUBCOMPLEX SUBUNIT 9, MITOCHONDRIAL"/>
    <property type="match status" value="1"/>
</dbReference>
<reference evidence="2 3" key="1">
    <citation type="submission" date="2018-12" db="EMBL/GenBank/DDBJ databases">
        <authorList>
            <person name="Criscuolo A."/>
        </authorList>
    </citation>
    <scope>NUCLEOTIDE SEQUENCE [LARGE SCALE GENOMIC DNA]</scope>
    <source>
        <strain evidence="2">ACIP1116281</strain>
    </source>
</reference>
<dbReference type="FunFam" id="3.40.50.720:FF:000702">
    <property type="entry name" value="NADH dehydrogenase (Ubiquinone)"/>
    <property type="match status" value="1"/>
</dbReference>
<dbReference type="RefSeq" id="WP_126149864.1">
    <property type="nucleotide sequence ID" value="NZ_JBHTMH010000003.1"/>
</dbReference>
<evidence type="ECO:0000259" key="1">
    <source>
        <dbReference type="Pfam" id="PF01370"/>
    </source>
</evidence>
<dbReference type="EMBL" id="UZWD01000022">
    <property type="protein sequence ID" value="VDS04274.1"/>
    <property type="molecule type" value="Genomic_DNA"/>
</dbReference>
<proteinExistence type="predicted"/>
<feature type="domain" description="NAD-dependent epimerase/dehydratase" evidence="1">
    <location>
        <begin position="9"/>
        <end position="218"/>
    </location>
</feature>
<dbReference type="Pfam" id="PF01370">
    <property type="entry name" value="Epimerase"/>
    <property type="match status" value="1"/>
</dbReference>
<keyword evidence="2" id="KW-0560">Oxidoreductase</keyword>
<dbReference type="Proteomes" id="UP000268844">
    <property type="component" value="Unassembled WGS sequence"/>
</dbReference>
<dbReference type="EC" id="1.1.1.133" evidence="2"/>
<dbReference type="PANTHER" id="PTHR12126">
    <property type="entry name" value="NADH-UBIQUINONE OXIDOREDUCTASE 39 KDA SUBUNIT-RELATED"/>
    <property type="match status" value="1"/>
</dbReference>
<dbReference type="SUPFAM" id="SSF51735">
    <property type="entry name" value="NAD(P)-binding Rossmann-fold domains"/>
    <property type="match status" value="1"/>
</dbReference>
<dbReference type="GO" id="GO:0008831">
    <property type="term" value="F:dTDP-4-dehydrorhamnose reductase activity"/>
    <property type="evidence" value="ECO:0007669"/>
    <property type="project" value="UniProtKB-EC"/>
</dbReference>
<evidence type="ECO:0000313" key="2">
    <source>
        <dbReference type="EMBL" id="VDS04274.1"/>
    </source>
</evidence>
<dbReference type="Gene3D" id="3.40.50.720">
    <property type="entry name" value="NAD(P)-binding Rossmann-like Domain"/>
    <property type="match status" value="1"/>
</dbReference>
<dbReference type="InterPro" id="IPR051207">
    <property type="entry name" value="ComplexI_NDUFA9_subunit"/>
</dbReference>
<name>A0A3S5D3B9_9HYPH</name>
<organism evidence="2 3">
    <name type="scientific">Devosia equisanguinis</name>
    <dbReference type="NCBI Taxonomy" id="2490941"/>
    <lineage>
        <taxon>Bacteria</taxon>
        <taxon>Pseudomonadati</taxon>
        <taxon>Pseudomonadota</taxon>
        <taxon>Alphaproteobacteria</taxon>
        <taxon>Hyphomicrobiales</taxon>
        <taxon>Devosiaceae</taxon>
        <taxon>Devosia</taxon>
    </lineage>
</organism>
<dbReference type="AlphaFoldDB" id="A0A3S5D3B9"/>
<dbReference type="CDD" id="cd05271">
    <property type="entry name" value="NDUFA9_like_SDR_a"/>
    <property type="match status" value="1"/>
</dbReference>
<dbReference type="InterPro" id="IPR001509">
    <property type="entry name" value="Epimerase_deHydtase"/>
</dbReference>
<protein>
    <submittedName>
        <fullName evidence="2">dTDP-4-dehydrorhamnose reductase</fullName>
        <ecNumber evidence="2">1.1.1.133</ecNumber>
    </submittedName>
</protein>
<dbReference type="InterPro" id="IPR036291">
    <property type="entry name" value="NAD(P)-bd_dom_sf"/>
</dbReference>
<dbReference type="OrthoDB" id="9776313at2"/>
<sequence>MDRLAPKLVTVFGGSGFVGTQLVQLLARQGHRVRVAVRRPDLAGDVRMFGSVGQVLPIQANLRNEASIQRAVVGSDIVINLVGIGHESGKQRFEAVHVEGAGAVARAAKAAGATRMVHLSALGVDKAAEVSAYAKSKLDGEAAVLAAFADAIILRPSLIFGQDDGYTNLMGGLSRVLPFMPLIGGDTLLQPIYVGDVAEALAKAAEGAVKGGRVYELGGPDVETHKALMQRVLRESGRNRPLVPVPAGLAKLGAGLLGVLPFKPLVTADQIELLGVDNVVSEAAIKDKRGIDAFGIAPKSMDTVLPTYMWRFRRNGQFDRDAENGTGLTA</sequence>